<dbReference type="PANTHER" id="PTHR12894">
    <property type="entry name" value="CNH DOMAIN CONTAINING"/>
    <property type="match status" value="1"/>
</dbReference>
<accession>A0AAE0KSD1</accession>
<evidence type="ECO:0000259" key="1">
    <source>
        <dbReference type="Pfam" id="PF10366"/>
    </source>
</evidence>
<protein>
    <recommendedName>
        <fullName evidence="5">Vacuolar sorting protein 39/Transforming growth factor beta receptor-associated domain-containing protein</fullName>
    </recommendedName>
</protein>
<feature type="domain" description="Vacuolar sorting protein 39/Transforming growth factor beta receptor-associated zinc finger" evidence="2">
    <location>
        <begin position="563"/>
        <end position="607"/>
    </location>
</feature>
<evidence type="ECO:0000259" key="2">
    <source>
        <dbReference type="Pfam" id="PF10367"/>
    </source>
</evidence>
<dbReference type="AlphaFoldDB" id="A0AAE0KSD1"/>
<comment type="caution">
    <text evidence="3">The sequence shown here is derived from an EMBL/GenBank/DDBJ whole genome shotgun (WGS) entry which is preliminary data.</text>
</comment>
<dbReference type="InterPro" id="IPR032914">
    <property type="entry name" value="Vam6/VPS39/TRAP1"/>
</dbReference>
<dbReference type="EMBL" id="LGRX02019036">
    <property type="protein sequence ID" value="KAK3259051.1"/>
    <property type="molecule type" value="Genomic_DNA"/>
</dbReference>
<organism evidence="3 4">
    <name type="scientific">Cymbomonas tetramitiformis</name>
    <dbReference type="NCBI Taxonomy" id="36881"/>
    <lineage>
        <taxon>Eukaryota</taxon>
        <taxon>Viridiplantae</taxon>
        <taxon>Chlorophyta</taxon>
        <taxon>Pyramimonadophyceae</taxon>
        <taxon>Pyramimonadales</taxon>
        <taxon>Pyramimonadaceae</taxon>
        <taxon>Cymbomonas</taxon>
    </lineage>
</organism>
<reference evidence="3 4" key="1">
    <citation type="journal article" date="2015" name="Genome Biol. Evol.">
        <title>Comparative Genomics of a Bacterivorous Green Alga Reveals Evolutionary Causalities and Consequences of Phago-Mixotrophic Mode of Nutrition.</title>
        <authorList>
            <person name="Burns J.A."/>
            <person name="Paasch A."/>
            <person name="Narechania A."/>
            <person name="Kim E."/>
        </authorList>
    </citation>
    <scope>NUCLEOTIDE SEQUENCE [LARGE SCALE GENOMIC DNA]</scope>
    <source>
        <strain evidence="3 4">PLY_AMNH</strain>
    </source>
</reference>
<gene>
    <name evidence="3" type="ORF">CYMTET_31934</name>
</gene>
<dbReference type="Pfam" id="PF10366">
    <property type="entry name" value="Vps39_1"/>
    <property type="match status" value="1"/>
</dbReference>
<dbReference type="GO" id="GO:0016020">
    <property type="term" value="C:membrane"/>
    <property type="evidence" value="ECO:0007669"/>
    <property type="project" value="TreeGrafter"/>
</dbReference>
<name>A0AAE0KSD1_9CHLO</name>
<keyword evidence="4" id="KW-1185">Reference proteome</keyword>
<evidence type="ECO:0000313" key="4">
    <source>
        <dbReference type="Proteomes" id="UP001190700"/>
    </source>
</evidence>
<evidence type="ECO:0008006" key="5">
    <source>
        <dbReference type="Google" id="ProtNLM"/>
    </source>
</evidence>
<dbReference type="InterPro" id="IPR019452">
    <property type="entry name" value="VPS39/TGF_beta_rcpt-assoc_1"/>
</dbReference>
<evidence type="ECO:0000313" key="3">
    <source>
        <dbReference type="EMBL" id="KAK3259051.1"/>
    </source>
</evidence>
<dbReference type="PANTHER" id="PTHR12894:SF43">
    <property type="entry name" value="VACUOLAR SORTING PROTEIN 3"/>
    <property type="match status" value="1"/>
</dbReference>
<dbReference type="Proteomes" id="UP001190700">
    <property type="component" value="Unassembled WGS sequence"/>
</dbReference>
<proteinExistence type="predicted"/>
<dbReference type="GO" id="GO:0034058">
    <property type="term" value="P:endosomal vesicle fusion"/>
    <property type="evidence" value="ECO:0007669"/>
    <property type="project" value="TreeGrafter"/>
</dbReference>
<feature type="domain" description="Vacuolar sorting protein 39/Transforming growth factor beta receptor-associated" evidence="1">
    <location>
        <begin position="154"/>
        <end position="230"/>
    </location>
</feature>
<sequence length="649" mass="71311">MFLCCRRAPAQVLAEAGFILMFQLEFERAVNFLLKCNTLDPGELFLFYPQFTAPWLTLAPPKYYWGLHSPPEEMSRVIAQSPKLRGARTVRPRPTGAARGAAGAAGVSGTIDQAQMDAILPHARSAIARFMATIRGRLTTGNQSPHLTAQAPGVDTLLAHLYLEGGQVADLEALMTFSNSCDLDKVGAALKEAGRYHALALLLERRGREHEAVRIWQSLALGELKETTASSGATAVVGEGRAFVVGLQEAARVLASSADEAFVLSNVNWILEISSESALDVLTSTVRQQPLRFASVMELLRKPHEAGRSGTGAGSSSATLCRRYLEHVVYGLASTAEEHHTELALSLLSEALNHREGAAQRGGGEERIAAAQGAAAARDGEEGIRDTEMELGLAQRRRLEEFLNQSQCYNLDTLIAAITNTSLWDAQVILYREAQNHQAALRVLAVNIKDFKRAEQYCAIIARQSGEGQEAYLALLELYLHPGPGEEPMYTEAIQLISAPGVNLNPLRVLDTLSEDTPLKLAVGPLLRILRERTHARRHHQLVLGLKKANHQAAKELWVGSRSQRVQMTNDSACMKCHTRLSRSDGGEARFFAVYPNQAMVCYRCLRQGDQSEFIDPISGRDFRAQPARPQMPDPQMLDRLEIQDLDRS</sequence>
<dbReference type="GO" id="GO:0006914">
    <property type="term" value="P:autophagy"/>
    <property type="evidence" value="ECO:0007669"/>
    <property type="project" value="TreeGrafter"/>
</dbReference>
<dbReference type="InterPro" id="IPR019453">
    <property type="entry name" value="VPS39/TGFA1_Znf"/>
</dbReference>
<dbReference type="GO" id="GO:0005737">
    <property type="term" value="C:cytoplasm"/>
    <property type="evidence" value="ECO:0007669"/>
    <property type="project" value="TreeGrafter"/>
</dbReference>
<dbReference type="Pfam" id="PF10367">
    <property type="entry name" value="zf-Vps39_C"/>
    <property type="match status" value="1"/>
</dbReference>